<evidence type="ECO:0000313" key="17">
    <source>
        <dbReference type="EMBL" id="KRK88977.1"/>
    </source>
</evidence>
<keyword evidence="3" id="KW-1003">Cell membrane</keyword>
<dbReference type="Pfam" id="PF03717">
    <property type="entry name" value="PBP_dimer"/>
    <property type="match status" value="1"/>
</dbReference>
<dbReference type="OrthoDB" id="9804124at2"/>
<dbReference type="Pfam" id="PF03793">
    <property type="entry name" value="PASTA"/>
    <property type="match status" value="1"/>
</dbReference>
<protein>
    <submittedName>
        <fullName evidence="17">Peptidoglycan glycosyltransferase</fullName>
    </submittedName>
</protein>
<evidence type="ECO:0000256" key="10">
    <source>
        <dbReference type="ARBA" id="ARBA00023136"/>
    </source>
</evidence>
<dbReference type="SUPFAM" id="SSF56601">
    <property type="entry name" value="beta-lactamase/transpeptidase-like"/>
    <property type="match status" value="1"/>
</dbReference>
<proteinExistence type="inferred from homology"/>
<evidence type="ECO:0000256" key="15">
    <source>
        <dbReference type="SAM" id="Phobius"/>
    </source>
</evidence>
<evidence type="ECO:0000256" key="5">
    <source>
        <dbReference type="ARBA" id="ARBA00022692"/>
    </source>
</evidence>
<name>A0A0R1L7V4_9LACO</name>
<keyword evidence="4" id="KW-0132">Cell division</keyword>
<organism evidence="17 18">
    <name type="scientific">Lentilactobacillus sunkii DSM 19904</name>
    <dbReference type="NCBI Taxonomy" id="1423808"/>
    <lineage>
        <taxon>Bacteria</taxon>
        <taxon>Bacillati</taxon>
        <taxon>Bacillota</taxon>
        <taxon>Bacilli</taxon>
        <taxon>Lactobacillales</taxon>
        <taxon>Lactobacillaceae</taxon>
        <taxon>Lentilactobacillus</taxon>
    </lineage>
</organism>
<keyword evidence="13" id="KW-0961">Cell wall biogenesis/degradation</keyword>
<dbReference type="InterPro" id="IPR012338">
    <property type="entry name" value="Beta-lactam/transpept-like"/>
</dbReference>
<feature type="domain" description="PASTA" evidence="16">
    <location>
        <begin position="603"/>
        <end position="663"/>
    </location>
</feature>
<gene>
    <name evidence="17" type="ORF">FD17_GL001936</name>
</gene>
<dbReference type="PANTHER" id="PTHR30627">
    <property type="entry name" value="PEPTIDOGLYCAN D,D-TRANSPEPTIDASE"/>
    <property type="match status" value="1"/>
</dbReference>
<dbReference type="SUPFAM" id="SSF54184">
    <property type="entry name" value="Penicillin-binding protein 2x (pbp-2x), c-terminal domain"/>
    <property type="match status" value="2"/>
</dbReference>
<evidence type="ECO:0000256" key="4">
    <source>
        <dbReference type="ARBA" id="ARBA00022618"/>
    </source>
</evidence>
<dbReference type="Gene3D" id="3.40.710.10">
    <property type="entry name" value="DD-peptidase/beta-lactamase superfamily"/>
    <property type="match status" value="1"/>
</dbReference>
<dbReference type="GO" id="GO:0005886">
    <property type="term" value="C:plasma membrane"/>
    <property type="evidence" value="ECO:0007669"/>
    <property type="project" value="UniProtKB-SubCell"/>
</dbReference>
<keyword evidence="12" id="KW-0131">Cell cycle</keyword>
<dbReference type="InterPro" id="IPR005311">
    <property type="entry name" value="PBP_dimer"/>
</dbReference>
<keyword evidence="18" id="KW-1185">Reference proteome</keyword>
<keyword evidence="8" id="KW-0573">Peptidoglycan synthesis</keyword>
<keyword evidence="7" id="KW-0133">Cell shape</keyword>
<dbReference type="Gene3D" id="3.90.1310.10">
    <property type="entry name" value="Penicillin-binding protein 2a (Domain 2)"/>
    <property type="match status" value="1"/>
</dbReference>
<dbReference type="Pfam" id="PF00905">
    <property type="entry name" value="Transpeptidase"/>
    <property type="match status" value="1"/>
</dbReference>
<dbReference type="CDD" id="cd06576">
    <property type="entry name" value="PASTA_Pbp2x-like_1"/>
    <property type="match status" value="1"/>
</dbReference>
<dbReference type="GO" id="GO:0051301">
    <property type="term" value="P:cell division"/>
    <property type="evidence" value="ECO:0007669"/>
    <property type="project" value="UniProtKB-KW"/>
</dbReference>
<evidence type="ECO:0000256" key="2">
    <source>
        <dbReference type="ARBA" id="ARBA00007171"/>
    </source>
</evidence>
<evidence type="ECO:0000256" key="7">
    <source>
        <dbReference type="ARBA" id="ARBA00022960"/>
    </source>
</evidence>
<keyword evidence="17" id="KW-0808">Transferase</keyword>
<dbReference type="GO" id="GO:0071555">
    <property type="term" value="P:cell wall organization"/>
    <property type="evidence" value="ECO:0007669"/>
    <property type="project" value="UniProtKB-KW"/>
</dbReference>
<keyword evidence="11" id="KW-0046">Antibiotic resistance</keyword>
<comment type="function">
    <text evidence="14">A transpeptidase that forms peptide cross-links between adjacent glycan strands in cell wall peptidoglycan (PG). Part of the divisome machinery that synthesizes the septal cross wall. Beta-lactams inactivate the PBPs by acylating an essential serine residue in the active site of these proteins.</text>
</comment>
<dbReference type="GO" id="GO:0008360">
    <property type="term" value="P:regulation of cell shape"/>
    <property type="evidence" value="ECO:0007669"/>
    <property type="project" value="UniProtKB-KW"/>
</dbReference>
<evidence type="ECO:0000256" key="1">
    <source>
        <dbReference type="ARBA" id="ARBA00004162"/>
    </source>
</evidence>
<comment type="caution">
    <text evidence="17">The sequence shown here is derived from an EMBL/GenBank/DDBJ whole genome shotgun (WGS) entry which is preliminary data.</text>
</comment>
<evidence type="ECO:0000256" key="13">
    <source>
        <dbReference type="ARBA" id="ARBA00023316"/>
    </source>
</evidence>
<dbReference type="PATRIC" id="fig|1423808.3.peg.1962"/>
<keyword evidence="9 15" id="KW-1133">Transmembrane helix</keyword>
<dbReference type="CDD" id="cd06575">
    <property type="entry name" value="PASTA_Pbp2x-like_2"/>
    <property type="match status" value="1"/>
</dbReference>
<dbReference type="InterPro" id="IPR001460">
    <property type="entry name" value="PCN-bd_Tpept"/>
</dbReference>
<dbReference type="InterPro" id="IPR005543">
    <property type="entry name" value="PASTA_dom"/>
</dbReference>
<dbReference type="SUPFAM" id="SSF56519">
    <property type="entry name" value="Penicillin binding protein dimerisation domain"/>
    <property type="match status" value="1"/>
</dbReference>
<dbReference type="EMBL" id="AZEA01000004">
    <property type="protein sequence ID" value="KRK88977.1"/>
    <property type="molecule type" value="Genomic_DNA"/>
</dbReference>
<evidence type="ECO:0000313" key="18">
    <source>
        <dbReference type="Proteomes" id="UP000051581"/>
    </source>
</evidence>
<dbReference type="GO" id="GO:0009252">
    <property type="term" value="P:peptidoglycan biosynthetic process"/>
    <property type="evidence" value="ECO:0007669"/>
    <property type="project" value="UniProtKB-KW"/>
</dbReference>
<dbReference type="GO" id="GO:0016740">
    <property type="term" value="F:transferase activity"/>
    <property type="evidence" value="ECO:0007669"/>
    <property type="project" value="UniProtKB-KW"/>
</dbReference>
<sequence>MKDSSDRSADKLNARKSRKIVGISLFLAFFLLFAFLGTRLLVIAVGKNVKNVNLNDRAEKLYTQTQVLKAKRGSIYDSDGNPIAEDTSTYSLYAVLDKSQKGLNGKPLYVVNKSKTADVISKYLPISKKKALKILSPKNKQPFQVEFGSAGTNISLLTKKKIEAAKLPGIDFVQKQARLYPNGIFSSNLIGVAVSKTNKKTGTADLIGQMGIEKAFNKTLAGTNGYKDAQYDVYGYKLPGKQQKEKPVKNGNNIYTTIDSRIQTLLESEMSSVQSQVHPAGMNAVLMDAKTGKIVAASQRPTFNASTLNGIGSAWTNTLTADTYEPGSTMKVFTLSASINSGHYNGTDTYESGRYSIDGKIVPDWNPAGWGYITYNKGFALSSNVAMAHLEQQMGPKTWKKYIQRFGFLKSTNSGLPGELGGRLQFNYPIEQADTSFGQGIEVTTMQMMQALSAVSNNGTMMKPYFISKITNPANNKTIKKYGKQVVGHPISAKTAKEVRKHMQDVVYKSYGIGADYKIKGYRVAAKTGTAQVSNGAGGYASGDDSYLYSVAGMVPANNPRYVMFITMKQPKLNGLKTATQLMAEIFKPVITRALQNSNSKQATVKRRVPSVTYQTTTYAKRIMNEKGFDVVTIGDGDTISKQSPSAGQSANEQKRIFLLTNKGWKMPRIIGWSKHDVETFCSLTGLKLESTGSGYADSQSINFEKSIDTGDVLKVNFE</sequence>
<reference evidence="17 18" key="1">
    <citation type="journal article" date="2015" name="Genome Announc.">
        <title>Expanding the biotechnology potential of lactobacilli through comparative genomics of 213 strains and associated genera.</title>
        <authorList>
            <person name="Sun Z."/>
            <person name="Harris H.M."/>
            <person name="McCann A."/>
            <person name="Guo C."/>
            <person name="Argimon S."/>
            <person name="Zhang W."/>
            <person name="Yang X."/>
            <person name="Jeffery I.B."/>
            <person name="Cooney J.C."/>
            <person name="Kagawa T.F."/>
            <person name="Liu W."/>
            <person name="Song Y."/>
            <person name="Salvetti E."/>
            <person name="Wrobel A."/>
            <person name="Rasinkangas P."/>
            <person name="Parkhill J."/>
            <person name="Rea M.C."/>
            <person name="O'Sullivan O."/>
            <person name="Ritari J."/>
            <person name="Douillard F.P."/>
            <person name="Paul Ross R."/>
            <person name="Yang R."/>
            <person name="Briner A.E."/>
            <person name="Felis G.E."/>
            <person name="de Vos W.M."/>
            <person name="Barrangou R."/>
            <person name="Klaenhammer T.R."/>
            <person name="Caufield P.W."/>
            <person name="Cui Y."/>
            <person name="Zhang H."/>
            <person name="O'Toole P.W."/>
        </authorList>
    </citation>
    <scope>NUCLEOTIDE SEQUENCE [LARGE SCALE GENOMIC DNA]</scope>
    <source>
        <strain evidence="17 18">DSM 19904</strain>
    </source>
</reference>
<evidence type="ECO:0000256" key="6">
    <source>
        <dbReference type="ARBA" id="ARBA00022737"/>
    </source>
</evidence>
<evidence type="ECO:0000256" key="8">
    <source>
        <dbReference type="ARBA" id="ARBA00022984"/>
    </source>
</evidence>
<dbReference type="Gene3D" id="2.20.70.70">
    <property type="match status" value="1"/>
</dbReference>
<dbReference type="Proteomes" id="UP000051581">
    <property type="component" value="Unassembled WGS sequence"/>
</dbReference>
<evidence type="ECO:0000256" key="11">
    <source>
        <dbReference type="ARBA" id="ARBA00023251"/>
    </source>
</evidence>
<evidence type="ECO:0000256" key="14">
    <source>
        <dbReference type="ARBA" id="ARBA00055980"/>
    </source>
</evidence>
<dbReference type="GO" id="GO:0008658">
    <property type="term" value="F:penicillin binding"/>
    <property type="evidence" value="ECO:0007669"/>
    <property type="project" value="InterPro"/>
</dbReference>
<dbReference type="RefSeq" id="WP_057824016.1">
    <property type="nucleotide sequence ID" value="NZ_AZEA01000004.1"/>
</dbReference>
<evidence type="ECO:0000256" key="9">
    <source>
        <dbReference type="ARBA" id="ARBA00022989"/>
    </source>
</evidence>
<keyword evidence="10 15" id="KW-0472">Membrane</keyword>
<dbReference type="PANTHER" id="PTHR30627:SF26">
    <property type="entry name" value="PENICILLIN-BINDING PROTEIN 2B"/>
    <property type="match status" value="1"/>
</dbReference>
<dbReference type="AlphaFoldDB" id="A0A0R1L7V4"/>
<evidence type="ECO:0000256" key="3">
    <source>
        <dbReference type="ARBA" id="ARBA00022475"/>
    </source>
</evidence>
<feature type="transmembrane region" description="Helical" evidence="15">
    <location>
        <begin position="20"/>
        <end position="45"/>
    </location>
</feature>
<dbReference type="FunFam" id="3.40.710.10:FF:000095">
    <property type="entry name" value="Penicillin-binding protein 2x"/>
    <property type="match status" value="1"/>
</dbReference>
<keyword evidence="6" id="KW-0677">Repeat</keyword>
<dbReference type="InterPro" id="IPR050515">
    <property type="entry name" value="Beta-lactam/transpept"/>
</dbReference>
<dbReference type="Gene3D" id="3.30.70.2110">
    <property type="match status" value="1"/>
</dbReference>
<accession>A0A0R1L7V4</accession>
<dbReference type="GO" id="GO:0046677">
    <property type="term" value="P:response to antibiotic"/>
    <property type="evidence" value="ECO:0007669"/>
    <property type="project" value="UniProtKB-KW"/>
</dbReference>
<comment type="similarity">
    <text evidence="2">Belongs to the transpeptidase family.</text>
</comment>
<dbReference type="SMART" id="SM00740">
    <property type="entry name" value="PASTA"/>
    <property type="match status" value="1"/>
</dbReference>
<dbReference type="PROSITE" id="PS51178">
    <property type="entry name" value="PASTA"/>
    <property type="match status" value="1"/>
</dbReference>
<comment type="subcellular location">
    <subcellularLocation>
        <location evidence="1">Cell membrane</location>
        <topology evidence="1">Single-pass membrane protein</topology>
    </subcellularLocation>
</comment>
<evidence type="ECO:0000256" key="12">
    <source>
        <dbReference type="ARBA" id="ARBA00023306"/>
    </source>
</evidence>
<dbReference type="InterPro" id="IPR036138">
    <property type="entry name" value="PBP_dimer_sf"/>
</dbReference>
<evidence type="ECO:0000259" key="16">
    <source>
        <dbReference type="PROSITE" id="PS51178"/>
    </source>
</evidence>
<keyword evidence="5 15" id="KW-0812">Transmembrane</keyword>